<gene>
    <name evidence="3" type="ORF">BEI61_04139</name>
</gene>
<organism evidence="3 4">
    <name type="scientific">Eisenbergiella tayi</name>
    <dbReference type="NCBI Taxonomy" id="1432052"/>
    <lineage>
        <taxon>Bacteria</taxon>
        <taxon>Bacillati</taxon>
        <taxon>Bacillota</taxon>
        <taxon>Clostridia</taxon>
        <taxon>Lachnospirales</taxon>
        <taxon>Lachnospiraceae</taxon>
        <taxon>Eisenbergiella</taxon>
    </lineage>
</organism>
<evidence type="ECO:0000313" key="3">
    <source>
        <dbReference type="EMBL" id="ODM03344.1"/>
    </source>
</evidence>
<name>A0A1E3A3L1_9FIRM</name>
<feature type="region of interest" description="Disordered" evidence="2">
    <location>
        <begin position="157"/>
        <end position="383"/>
    </location>
</feature>
<dbReference type="PANTHER" id="PTHR23158">
    <property type="entry name" value="MELANOMA INHIBITORY ACTIVITY-RELATED"/>
    <property type="match status" value="1"/>
</dbReference>
<dbReference type="InterPro" id="IPR051500">
    <property type="entry name" value="cTAGE_MIA/OTOR"/>
</dbReference>
<proteinExistence type="predicted"/>
<keyword evidence="1" id="KW-0175">Coiled coil</keyword>
<dbReference type="PATRIC" id="fig|1432052.4.peg.4586"/>
<feature type="compositionally biased region" description="Basic and acidic residues" evidence="2">
    <location>
        <begin position="216"/>
        <end position="251"/>
    </location>
</feature>
<evidence type="ECO:0000256" key="2">
    <source>
        <dbReference type="SAM" id="MobiDB-lite"/>
    </source>
</evidence>
<reference evidence="3 4" key="1">
    <citation type="submission" date="2016-07" db="EMBL/GenBank/DDBJ databases">
        <title>Characterization of isolates of Eisenbergiella tayi derived from blood cultures, using whole genome sequencing.</title>
        <authorList>
            <person name="Burdz T."/>
            <person name="Wiebe D."/>
            <person name="Huynh C."/>
            <person name="Bernard K."/>
        </authorList>
    </citation>
    <scope>NUCLEOTIDE SEQUENCE [LARGE SCALE GENOMIC DNA]</scope>
    <source>
        <strain evidence="3 4">NML 110608</strain>
    </source>
</reference>
<dbReference type="Gene3D" id="3.80.10.10">
    <property type="entry name" value="Ribonuclease Inhibitor"/>
    <property type="match status" value="1"/>
</dbReference>
<accession>A0A1E3A3L1</accession>
<feature type="compositionally biased region" description="Basic and acidic residues" evidence="2">
    <location>
        <begin position="270"/>
        <end position="297"/>
    </location>
</feature>
<dbReference type="EMBL" id="MCGH01000003">
    <property type="protein sequence ID" value="ODM03344.1"/>
    <property type="molecule type" value="Genomic_DNA"/>
</dbReference>
<dbReference type="Proteomes" id="UP000094067">
    <property type="component" value="Unassembled WGS sequence"/>
</dbReference>
<comment type="caution">
    <text evidence="3">The sequence shown here is derived from an EMBL/GenBank/DDBJ whole genome shotgun (WGS) entry which is preliminary data.</text>
</comment>
<evidence type="ECO:0000256" key="1">
    <source>
        <dbReference type="ARBA" id="ARBA00023054"/>
    </source>
</evidence>
<dbReference type="InterPro" id="IPR032675">
    <property type="entry name" value="LRR_dom_sf"/>
</dbReference>
<feature type="compositionally biased region" description="Acidic residues" evidence="2">
    <location>
        <begin position="163"/>
        <end position="187"/>
    </location>
</feature>
<dbReference type="PANTHER" id="PTHR23158:SF33">
    <property type="entry name" value="TRANSPORT AND GOLGI ORGANIZATION PROTEIN 1"/>
    <property type="match status" value="1"/>
</dbReference>
<feature type="compositionally biased region" description="Basic and acidic residues" evidence="2">
    <location>
        <begin position="373"/>
        <end position="383"/>
    </location>
</feature>
<protein>
    <submittedName>
        <fullName evidence="3">Uncharacterized protein</fullName>
    </submittedName>
</protein>
<sequence>MRIKKQKELRIRHGWRHRSIAALLVLSMLFCQININVMAAYATGSDSVSVQVGENVKGTLKNGVLTISGNGGMDDFSADTAPFSDYAEEIHSLNIEEGVTYIGAYVFYGLGGLKGELVLPESITGFGDYAFSGHNKETAPGYTAIRNLFSGKEIVHAEKNETEPDMTTEEDSQETETEETETEETEDSTSTAAEQETESSVEKETDSTQDGQEQTEEPKETQEQDEIKESKETQEPKETEGQKESAEKTESPEEAGEQEAHESAASVQRPELDQKEEEPQQEKEGVESLSARKEIQKKDRHVYSAVYESKSIPEFLSAGSSGRKVSLSTAPEKENTVIAAPAVKEQPTESTEEDETVENTDGAVTENPDTQDAETKKQIRNDSEKKQYTTSYITQQEIKNPDTLFYPGQSGCVICSEDNTSFLDAALAAGYHLADGTVKVILDDQIELEVTSLKGRIQLPECPEEISAAYEEDAFFSHTFSGWTEDPSEEGSSLLTSGSSFDTKGREQISLYSVWESADKYQFGIKKEIKEKYVVYILIDNNTGEPVSVPEGYSLSYQWQIAQQGDADAVNWADIDGAVGKEYRRELLPKGSRQQLRCQVKAVRLMRARTNNGEVTFYSDPVDAAVVNNVIYVDQSGGDDNESGDSEKNAVKTLEQASDLLKLVDGKSVEENKIVLVSDYRLSDDECKNFPTKIPVTITGMEGNISLKGRTVGNDAYINLQEDICFENLKVETIQHIYGNGYDITIGEGIQNNLKFYLYGAGQGKVDKVGKINVYSGTVLRIVGYARSVSSVDVSEKLADITVGGTANIDKIIGGCANGEIKNGNVKINVKGGNVKTLVGGNQGFQSNGAAFTGKTEININGGKVQNLYAAGSGREQSVPTYSGTITINMQGGEVGNLYGAGSAAYVISDDGNPSTIKINMEGGIVTNIFAAGKGGDNEVKKGEKLSGDPSKFGSLTGIVNIIIDGEAVVTNIYASGEGYVYNGGDYDTSKNAYLCGNATITIKGNAQVKGGIYGGGKGITQEGFGKCARVTGESVVKLFVQGNAVIFGNIYGGGENAEMEGNAYVSLSEDCNIKGNLYGGGKNGIVMGKTTVEIIGGIVEGSVYGGALGITGQRLVYGGSTINMSAGWVKGNLYGGSELSDDGPKEGKPKDLIFVNLVGGTVSGNVFGGGYRGTVNGSTHLHIGEGASGECKYYQTHGGEKTELQPSILKVDGSVYAGGDYGGGDKIDYTTITVKGTSHVYIDGTGYNTGDADLMPEMRIAGGVFGSGASCDAGSTRLVTLKNYGTPVLDDSGLATGVTRSLEAIQRADRVVLYNSHIQLSGKSDVANPNQTTLYSLNRIGDHGARDGVAEGENSLVLQAGSTLILDSAVIETANFKSIDKDEKNVELDRIKQIPNTILFDTGTVFRVSYTDDKSNEVFGAVSGYAYMLAGDKADAYAYARIKKDDTNNSDGGFADQDGKELNYENVGSDYRYWRVKGSNAAAVRHTVLTAETFDEGSGNVDKEGYSVVTGSIELPPAEKDSSFTITKVIIPTGTLVLTDAAKNGIKGEWITSDINETPEASMDTDEIKSKIVQEKEKLKASPLTTFGLFMRIGSGFIDAGSAKGKVISTASASESDKNTVIGKSTATATDGGIPHIEFYLTYWNEGISSSKSLGMLEIELTRSGDNTKTTMFVEIVTKASTLADQTVDLYATQSGNYTGSLVIPSGASRNLLLAGVDKESPNLVTAGTGDLETGQFSITMQPVKSQGWNTSDLMTESYDLASYKEAGIKIGTTDSRYQAVIEFSLKNNPAFTPKEEPDKVILTLQDEGGKAQITLNIHWKKSVVKSIKTMPGREYNRREKEGYAEQVNISPNSALTVAFELGEATSSNDLWLELWNTSDNKIIALPEGTRLTLLGMSDFYMYEAMETEADGRLNIDKFYKMWGDGTLNSNIMEDTVLTFIVDFGSVNEQLPAGSYNLRLRNETGADTERAEFTIQNQDAVISLNCGDAEMYSKGKQEFTLSIQPNCDTRWQNGAAVVLAQKDDSDFPEGTVFRYGDKEYYPSGKKVYIPLEEEGSYTISMDTVNSAGITPGNYQLTAEVFPVGENVGTTVKKITNVPYTVKPNPSYSLKVELAESSSRIASAGDKITFIVSYSIENAESSPLKIEVETRKKEEGGYKISQNWTATGNVISVDGTGKQNIEVTVPENITAGTYRLLFALGDQEVPYNIIVQ</sequence>
<evidence type="ECO:0000313" key="4">
    <source>
        <dbReference type="Proteomes" id="UP000094067"/>
    </source>
</evidence>